<keyword evidence="5" id="KW-0255">Endonuclease</keyword>
<dbReference type="InterPro" id="IPR036955">
    <property type="entry name" value="AP2/ERF_dom_sf"/>
</dbReference>
<evidence type="ECO:0000256" key="3">
    <source>
        <dbReference type="ARBA" id="ARBA00023163"/>
    </source>
</evidence>
<name>A0A6J5T3K0_9CAUD</name>
<organism evidence="5">
    <name type="scientific">uncultured Caudovirales phage</name>
    <dbReference type="NCBI Taxonomy" id="2100421"/>
    <lineage>
        <taxon>Viruses</taxon>
        <taxon>Duplodnaviria</taxon>
        <taxon>Heunggongvirae</taxon>
        <taxon>Uroviricota</taxon>
        <taxon>Caudoviricetes</taxon>
        <taxon>Peduoviridae</taxon>
        <taxon>Maltschvirus</taxon>
        <taxon>Maltschvirus maltsch</taxon>
    </lineage>
</organism>
<keyword evidence="1" id="KW-0805">Transcription regulation</keyword>
<dbReference type="EMBL" id="LR797523">
    <property type="protein sequence ID" value="CAB4222150.1"/>
    <property type="molecule type" value="Genomic_DNA"/>
</dbReference>
<evidence type="ECO:0000313" key="5">
    <source>
        <dbReference type="EMBL" id="CAB4222150.1"/>
    </source>
</evidence>
<evidence type="ECO:0000256" key="2">
    <source>
        <dbReference type="ARBA" id="ARBA00023125"/>
    </source>
</evidence>
<dbReference type="InterPro" id="IPR016177">
    <property type="entry name" value="DNA-bd_dom_sf"/>
</dbReference>
<dbReference type="SUPFAM" id="SSF54171">
    <property type="entry name" value="DNA-binding domain"/>
    <property type="match status" value="1"/>
</dbReference>
<dbReference type="Gene3D" id="3.30.730.10">
    <property type="entry name" value="AP2/ERF domain"/>
    <property type="match status" value="1"/>
</dbReference>
<dbReference type="PROSITE" id="PS51032">
    <property type="entry name" value="AP2_ERF"/>
    <property type="match status" value="1"/>
</dbReference>
<evidence type="ECO:0000259" key="4">
    <source>
        <dbReference type="PROSITE" id="PS51032"/>
    </source>
</evidence>
<accession>A0A6J5T3K0</accession>
<dbReference type="GO" id="GO:0003700">
    <property type="term" value="F:DNA-binding transcription factor activity"/>
    <property type="evidence" value="ECO:0007669"/>
    <property type="project" value="InterPro"/>
</dbReference>
<dbReference type="InterPro" id="IPR044925">
    <property type="entry name" value="His-Me_finger_sf"/>
</dbReference>
<keyword evidence="5" id="KW-0540">Nuclease</keyword>
<protein>
    <submittedName>
        <fullName evidence="5">Putative NHN endonuclease</fullName>
    </submittedName>
</protein>
<dbReference type="InterPro" id="IPR001471">
    <property type="entry name" value="AP2/ERF_dom"/>
</dbReference>
<evidence type="ECO:0000256" key="1">
    <source>
        <dbReference type="ARBA" id="ARBA00023015"/>
    </source>
</evidence>
<sequence length="167" mass="19191">MKITQKSLHKLFEYKDGKLFWKIDIRYFKCSKEVIGVEAGFSKSKGKYRCIKIHEKNYQAHRLIFLMHHGYLPRKVDHIDGDGNNNLIKNLRPATNPQNGYNSKLYKNNTTGFKGVVLIKKTNKFIATIRVGGTSPMHLGTFITAEEAYEAYKKAAIKYHGEFANFG</sequence>
<dbReference type="GO" id="GO:0003677">
    <property type="term" value="F:DNA binding"/>
    <property type="evidence" value="ECO:0007669"/>
    <property type="project" value="UniProtKB-KW"/>
</dbReference>
<dbReference type="GO" id="GO:0004519">
    <property type="term" value="F:endonuclease activity"/>
    <property type="evidence" value="ECO:0007669"/>
    <property type="project" value="UniProtKB-KW"/>
</dbReference>
<dbReference type="Gene3D" id="3.90.75.20">
    <property type="match status" value="1"/>
</dbReference>
<reference evidence="5" key="1">
    <citation type="submission" date="2020-05" db="EMBL/GenBank/DDBJ databases">
        <authorList>
            <person name="Chiriac C."/>
            <person name="Salcher M."/>
            <person name="Ghai R."/>
            <person name="Kavagutti S V."/>
        </authorList>
    </citation>
    <scope>NUCLEOTIDE SEQUENCE</scope>
</reference>
<gene>
    <name evidence="5" type="ORF">UFOVP1655_44</name>
</gene>
<dbReference type="InterPro" id="IPR003615">
    <property type="entry name" value="HNH_nuc"/>
</dbReference>
<keyword evidence="3" id="KW-0804">Transcription</keyword>
<dbReference type="Pfam" id="PF13392">
    <property type="entry name" value="HNH_3"/>
    <property type="match status" value="1"/>
</dbReference>
<keyword evidence="5" id="KW-0378">Hydrolase</keyword>
<proteinExistence type="predicted"/>
<keyword evidence="2" id="KW-0238">DNA-binding</keyword>
<dbReference type="SUPFAM" id="SSF54060">
    <property type="entry name" value="His-Me finger endonucleases"/>
    <property type="match status" value="1"/>
</dbReference>
<feature type="domain" description="AP2/ERF" evidence="4">
    <location>
        <begin position="112"/>
        <end position="167"/>
    </location>
</feature>